<dbReference type="EMBL" id="KV784359">
    <property type="protein sequence ID" value="OEU15547.1"/>
    <property type="molecule type" value="Genomic_DNA"/>
</dbReference>
<sequence>MSGSRANEFVEERVAFMANPKHNDRFLPRISVSKTVGATVGSSGVGNRGNVEKSYRPFETDDVSRVLDFENVPDPPPDGPMMHCENDTDFPSRHFALRGGFLLYFGLGDVSGTGRSNYVTYHGPPIGCIPLDKVKVELPPGGRRAFREHSQTQARTGYEIAILHIDNNVERPRPPAFIVAESLGQREKWAKAIMARSEIEDYTKLRQVAAFSQDASLVSKPAELLQQTINEKKKEAARKDKYDANGSSRDLNQNKHRSTRKGKRGAGGAGKDKNKDSAVDEITVQDVLKQFGKKNFSEKTWIDNYFEMHSDMDASTRCRLMEKQQEAIKRGLKGAVLEQYEYFVEASGEMTKMGREVVDLKTLVETQVETIKEMKEIDFSGAILDPAEDDNASDGGDLFQDQRRKTIRSKRTSKQYGGDDDSDLSSVSSEEDASLRNNRDLGGQSSSAFGRSSMVENITIEIPPHLEDVAEEILAYVKESRYTDATDAWAKTKQEVNDIMVQHERPIDEKLTKKQQNQVQILVEKLDELAEMITNRVVENLRRKNEAMKQSSKRERSDPSAHFVPSVSPCCLSDDSISLRLLVKLGKSQEAATAYSGRRSLLLLESLNERPLTGTGNVDLVIYAAQLSQSFFSCLAGAVEGFLDLFLSSAPLPDKSPKDETSFDEHSINSNALTMRNLPAGALASIVLWCDGELTKFAAAFGGTRVLGNLALSPPPRDAVAPKRGPRILGPSNSKTNNSNDSANIGISKDRQNAIEVAAQCIGQAFQYAAENLDVVGLPLSPRLAESLRKRLKGCEAEVAKLLEEQWRPIVLEWEVTMNDDDVPLNERM</sequence>
<dbReference type="PANTHER" id="PTHR21426:SF12">
    <property type="entry name" value="EXOCYST COMPLEX COMPONENT 8"/>
    <property type="match status" value="1"/>
</dbReference>
<dbReference type="AlphaFoldDB" id="A0A1E7FBK8"/>
<dbReference type="KEGG" id="fcy:FRACYDRAFT_240240"/>
<evidence type="ECO:0008006" key="6">
    <source>
        <dbReference type="Google" id="ProtNLM"/>
    </source>
</evidence>
<dbReference type="GO" id="GO:0008104">
    <property type="term" value="P:intracellular protein localization"/>
    <property type="evidence" value="ECO:0007669"/>
    <property type="project" value="TreeGrafter"/>
</dbReference>
<feature type="region of interest" description="Disordered" evidence="3">
    <location>
        <begin position="233"/>
        <end position="277"/>
    </location>
</feature>
<evidence type="ECO:0000313" key="4">
    <source>
        <dbReference type="EMBL" id="OEU15547.1"/>
    </source>
</evidence>
<evidence type="ECO:0000256" key="3">
    <source>
        <dbReference type="SAM" id="MobiDB-lite"/>
    </source>
</evidence>
<keyword evidence="2" id="KW-0175">Coiled coil</keyword>
<keyword evidence="5" id="KW-1185">Reference proteome</keyword>
<accession>A0A1E7FBK8</accession>
<feature type="compositionally biased region" description="Polar residues" evidence="3">
    <location>
        <begin position="731"/>
        <end position="745"/>
    </location>
</feature>
<dbReference type="GO" id="GO:0006887">
    <property type="term" value="P:exocytosis"/>
    <property type="evidence" value="ECO:0007669"/>
    <property type="project" value="InterPro"/>
</dbReference>
<dbReference type="OrthoDB" id="39259at2759"/>
<evidence type="ECO:0000256" key="1">
    <source>
        <dbReference type="ARBA" id="ARBA00022448"/>
    </source>
</evidence>
<feature type="compositionally biased region" description="Basic residues" evidence="3">
    <location>
        <begin position="254"/>
        <end position="264"/>
    </location>
</feature>
<evidence type="ECO:0000256" key="2">
    <source>
        <dbReference type="SAM" id="Coils"/>
    </source>
</evidence>
<dbReference type="GO" id="GO:0000145">
    <property type="term" value="C:exocyst"/>
    <property type="evidence" value="ECO:0007669"/>
    <property type="project" value="InterPro"/>
</dbReference>
<dbReference type="GO" id="GO:0006893">
    <property type="term" value="P:Golgi to plasma membrane transport"/>
    <property type="evidence" value="ECO:0007669"/>
    <property type="project" value="TreeGrafter"/>
</dbReference>
<dbReference type="PANTHER" id="PTHR21426">
    <property type="entry name" value="EXOCYST COMPLEX COMPONENT 8"/>
    <property type="match status" value="1"/>
</dbReference>
<gene>
    <name evidence="4" type="ORF">FRACYDRAFT_240240</name>
</gene>
<organism evidence="4 5">
    <name type="scientific">Fragilariopsis cylindrus CCMP1102</name>
    <dbReference type="NCBI Taxonomy" id="635003"/>
    <lineage>
        <taxon>Eukaryota</taxon>
        <taxon>Sar</taxon>
        <taxon>Stramenopiles</taxon>
        <taxon>Ochrophyta</taxon>
        <taxon>Bacillariophyta</taxon>
        <taxon>Bacillariophyceae</taxon>
        <taxon>Bacillariophycidae</taxon>
        <taxon>Bacillariales</taxon>
        <taxon>Bacillariaceae</taxon>
        <taxon>Fragilariopsis</taxon>
    </lineage>
</organism>
<evidence type="ECO:0000313" key="5">
    <source>
        <dbReference type="Proteomes" id="UP000095751"/>
    </source>
</evidence>
<protein>
    <recommendedName>
        <fullName evidence="6">PH domain-containing protein</fullName>
    </recommendedName>
</protein>
<dbReference type="Proteomes" id="UP000095751">
    <property type="component" value="Unassembled WGS sequence"/>
</dbReference>
<feature type="region of interest" description="Disordered" evidence="3">
    <location>
        <begin position="716"/>
        <end position="745"/>
    </location>
</feature>
<dbReference type="InParanoid" id="A0A1E7FBK8"/>
<proteinExistence type="predicted"/>
<name>A0A1E7FBK8_9STRA</name>
<feature type="coiled-coil region" evidence="2">
    <location>
        <begin position="512"/>
        <end position="558"/>
    </location>
</feature>
<keyword evidence="1" id="KW-0813">Transport</keyword>
<feature type="compositionally biased region" description="Basic and acidic residues" evidence="3">
    <location>
        <begin position="233"/>
        <end position="243"/>
    </location>
</feature>
<dbReference type="InterPro" id="IPR033961">
    <property type="entry name" value="Exo84"/>
</dbReference>
<reference evidence="4 5" key="1">
    <citation type="submission" date="2016-09" db="EMBL/GenBank/DDBJ databases">
        <title>Extensive genetic diversity and differential bi-allelic expression allows diatom success in the polar Southern Ocean.</title>
        <authorList>
            <consortium name="DOE Joint Genome Institute"/>
            <person name="Mock T."/>
            <person name="Otillar R.P."/>
            <person name="Strauss J."/>
            <person name="Dupont C."/>
            <person name="Frickenhaus S."/>
            <person name="Maumus F."/>
            <person name="Mcmullan M."/>
            <person name="Sanges R."/>
            <person name="Schmutz J."/>
            <person name="Toseland A."/>
            <person name="Valas R."/>
            <person name="Veluchamy A."/>
            <person name="Ward B.J."/>
            <person name="Allen A."/>
            <person name="Barry K."/>
            <person name="Falciatore A."/>
            <person name="Ferrante M."/>
            <person name="Fortunato A.E."/>
            <person name="Gloeckner G."/>
            <person name="Gruber A."/>
            <person name="Hipkin R."/>
            <person name="Janech M."/>
            <person name="Kroth P."/>
            <person name="Leese F."/>
            <person name="Lindquist E."/>
            <person name="Lyon B.R."/>
            <person name="Martin J."/>
            <person name="Mayer C."/>
            <person name="Parker M."/>
            <person name="Quesneville H."/>
            <person name="Raymond J."/>
            <person name="Uhlig C."/>
            <person name="Valentin K.U."/>
            <person name="Worden A.Z."/>
            <person name="Armbrust E.V."/>
            <person name="Bowler C."/>
            <person name="Green B."/>
            <person name="Moulton V."/>
            <person name="Van Oosterhout C."/>
            <person name="Grigoriev I."/>
        </authorList>
    </citation>
    <scope>NUCLEOTIDE SEQUENCE [LARGE SCALE GENOMIC DNA]</scope>
    <source>
        <strain evidence="4 5">CCMP1102</strain>
    </source>
</reference>
<feature type="region of interest" description="Disordered" evidence="3">
    <location>
        <begin position="386"/>
        <end position="449"/>
    </location>
</feature>